<organism evidence="1 2">
    <name type="scientific">Polaromonas aquatica</name>
    <dbReference type="NCBI Taxonomy" id="332657"/>
    <lineage>
        <taxon>Bacteria</taxon>
        <taxon>Pseudomonadati</taxon>
        <taxon>Pseudomonadota</taxon>
        <taxon>Betaproteobacteria</taxon>
        <taxon>Burkholderiales</taxon>
        <taxon>Comamonadaceae</taxon>
        <taxon>Polaromonas</taxon>
    </lineage>
</organism>
<evidence type="ECO:0000313" key="1">
    <source>
        <dbReference type="EMBL" id="MFC6281742.1"/>
    </source>
</evidence>
<dbReference type="InterPro" id="IPR027405">
    <property type="entry name" value="YidB-like"/>
</dbReference>
<proteinExistence type="predicted"/>
<dbReference type="Proteomes" id="UP001596270">
    <property type="component" value="Unassembled WGS sequence"/>
</dbReference>
<dbReference type="Gene3D" id="1.10.10.690">
    <property type="entry name" value="YidB-like"/>
    <property type="match status" value="1"/>
</dbReference>
<reference evidence="2" key="1">
    <citation type="journal article" date="2019" name="Int. J. Syst. Evol. Microbiol.">
        <title>The Global Catalogue of Microorganisms (GCM) 10K type strain sequencing project: providing services to taxonomists for standard genome sequencing and annotation.</title>
        <authorList>
            <consortium name="The Broad Institute Genomics Platform"/>
            <consortium name="The Broad Institute Genome Sequencing Center for Infectious Disease"/>
            <person name="Wu L."/>
            <person name="Ma J."/>
        </authorList>
    </citation>
    <scope>NUCLEOTIDE SEQUENCE [LARGE SCALE GENOMIC DNA]</scope>
    <source>
        <strain evidence="2">CCUG 39402</strain>
    </source>
</reference>
<dbReference type="InterPro" id="IPR045372">
    <property type="entry name" value="YidB"/>
</dbReference>
<sequence>MGLLDSVLGAVMNGQNGQQAAGAGGGLGGLIGMVASNPQLLQAVTGMLGNDSEHGGLAGIVQKFQQAGLGDAVSSWVGSGQNQPVSGEQVTNALGSDTISGLAQKLGVSPGDAASQLSSILPGLIDHLTPQGQAPEGGLGNSGDLMGMLGGLLQKR</sequence>
<accession>A0ABW1TWS1</accession>
<name>A0ABW1TWS1_9BURK</name>
<keyword evidence="2" id="KW-1185">Reference proteome</keyword>
<dbReference type="Pfam" id="PF20159">
    <property type="entry name" value="YidB"/>
    <property type="match status" value="1"/>
</dbReference>
<gene>
    <name evidence="1" type="ORF">ACFQND_10915</name>
</gene>
<dbReference type="EMBL" id="JBHSRS010000018">
    <property type="protein sequence ID" value="MFC6281742.1"/>
    <property type="molecule type" value="Genomic_DNA"/>
</dbReference>
<dbReference type="RefSeq" id="WP_371437348.1">
    <property type="nucleotide sequence ID" value="NZ_JBHSRS010000018.1"/>
</dbReference>
<dbReference type="SUPFAM" id="SSF140804">
    <property type="entry name" value="YidB-like"/>
    <property type="match status" value="1"/>
</dbReference>
<evidence type="ECO:0000313" key="2">
    <source>
        <dbReference type="Proteomes" id="UP001596270"/>
    </source>
</evidence>
<protein>
    <submittedName>
        <fullName evidence="1">YidB family protein</fullName>
    </submittedName>
</protein>
<comment type="caution">
    <text evidence="1">The sequence shown here is derived from an EMBL/GenBank/DDBJ whole genome shotgun (WGS) entry which is preliminary data.</text>
</comment>